<feature type="domain" description="HAT C-terminal dimerisation" evidence="7">
    <location>
        <begin position="583"/>
        <end position="662"/>
    </location>
</feature>
<evidence type="ECO:0000259" key="7">
    <source>
        <dbReference type="Pfam" id="PF05699"/>
    </source>
</evidence>
<dbReference type="Pfam" id="PF05699">
    <property type="entry name" value="Dimer_Tnp_hAT"/>
    <property type="match status" value="1"/>
</dbReference>
<evidence type="ECO:0000256" key="4">
    <source>
        <dbReference type="ARBA" id="ARBA00022833"/>
    </source>
</evidence>
<dbReference type="PANTHER" id="PTHR46481">
    <property type="entry name" value="ZINC FINGER BED DOMAIN-CONTAINING PROTEIN 4"/>
    <property type="match status" value="1"/>
</dbReference>
<dbReference type="SUPFAM" id="SSF53098">
    <property type="entry name" value="Ribonuclease H-like"/>
    <property type="match status" value="1"/>
</dbReference>
<dbReference type="GO" id="GO:0046983">
    <property type="term" value="F:protein dimerization activity"/>
    <property type="evidence" value="ECO:0007669"/>
    <property type="project" value="InterPro"/>
</dbReference>
<organism evidence="8 9">
    <name type="scientific">Polypedilum vanderplanki</name>
    <name type="common">Sleeping chironomid midge</name>
    <dbReference type="NCBI Taxonomy" id="319348"/>
    <lineage>
        <taxon>Eukaryota</taxon>
        <taxon>Metazoa</taxon>
        <taxon>Ecdysozoa</taxon>
        <taxon>Arthropoda</taxon>
        <taxon>Hexapoda</taxon>
        <taxon>Insecta</taxon>
        <taxon>Pterygota</taxon>
        <taxon>Neoptera</taxon>
        <taxon>Endopterygota</taxon>
        <taxon>Diptera</taxon>
        <taxon>Nematocera</taxon>
        <taxon>Chironomoidea</taxon>
        <taxon>Chironomidae</taxon>
        <taxon>Chironominae</taxon>
        <taxon>Polypedilum</taxon>
        <taxon>Polypedilum</taxon>
    </lineage>
</organism>
<dbReference type="PANTHER" id="PTHR46481:SF10">
    <property type="entry name" value="ZINC FINGER BED DOMAIN-CONTAINING PROTEIN 39"/>
    <property type="match status" value="1"/>
</dbReference>
<comment type="subcellular location">
    <subcellularLocation>
        <location evidence="1">Nucleus</location>
    </subcellularLocation>
</comment>
<accession>A0A9J6C0D3</accession>
<dbReference type="GO" id="GO:0005634">
    <property type="term" value="C:nucleus"/>
    <property type="evidence" value="ECO:0007669"/>
    <property type="project" value="UniProtKB-SubCell"/>
</dbReference>
<keyword evidence="5" id="KW-0539">Nucleus</keyword>
<sequence>MEEEREKSTNARVKEYFIDSPNNPKKKRCTLCQEERDIAGSVTHLKDHIISIHKDIADGLGLKANQKRKKNNRPSSSVSDNNSSGLDEMLEAEIITPETIKKVRLTINLNDFLKEYIQMILSKNLSFSSADSIGKMTHVHDILSAFNTTFNRHKLKDYVLSSYKQIINIITKEVEGFLLSIMIDSCSRHNRNVFSISIRYLKDGKITERTIGMFTQTGRQTGAALSEQIKDALIAIGKTIDDVYCSCSDGGRNMQKASDLIFEGQQVIRNLCGLIYENTEDIETFLSTLDLLEENEDELITSNNTFEFEIDEHSDQHLYESSIGSKFPCGAHKLQLAANSVNSIADVNKILTEIRKIAIESKKLAYRHLFENVSMPKSDVSTRWDSSFIMIKSFKDNQDIYQNFDVNKLKLTAEQWTFVNDYYDLFSPIHEAMLYFQKKDVTISDCYIQWLLMEIRISKMKDDKFNMRSYLLRAIKDKSQSFFESKAFAACLILDPRINWRSGNEIFSNDLLEKGINHLVRIYHKMTETYNLPQNNQQEQIATVETEDQALLRQYLLGDSETFRDTSVDTFTNIRMRILEFVHNEPRVSMIQNFNVLKYWQTKRHQSSSRSLYDLSQVIFGAPFTQTKVEREFSTFGLVYTHLRTVLSAELLNAIHVVKSNLDLFPKVKLL</sequence>
<evidence type="ECO:0000256" key="3">
    <source>
        <dbReference type="ARBA" id="ARBA00022771"/>
    </source>
</evidence>
<keyword evidence="9" id="KW-1185">Reference proteome</keyword>
<dbReference type="Proteomes" id="UP001107558">
    <property type="component" value="Chromosome 2"/>
</dbReference>
<keyword evidence="2" id="KW-0479">Metal-binding</keyword>
<feature type="compositionally biased region" description="Low complexity" evidence="6">
    <location>
        <begin position="73"/>
        <end position="84"/>
    </location>
</feature>
<protein>
    <recommendedName>
        <fullName evidence="7">HAT C-terminal dimerisation domain-containing protein</fullName>
    </recommendedName>
</protein>
<evidence type="ECO:0000256" key="5">
    <source>
        <dbReference type="ARBA" id="ARBA00023242"/>
    </source>
</evidence>
<proteinExistence type="predicted"/>
<reference evidence="8" key="1">
    <citation type="submission" date="2021-03" db="EMBL/GenBank/DDBJ databases">
        <title>Chromosome level genome of the anhydrobiotic midge Polypedilum vanderplanki.</title>
        <authorList>
            <person name="Yoshida Y."/>
            <person name="Kikawada T."/>
            <person name="Gusev O."/>
        </authorList>
    </citation>
    <scope>NUCLEOTIDE SEQUENCE</scope>
    <source>
        <strain evidence="8">NIAS01</strain>
        <tissue evidence="8">Whole body or cell culture</tissue>
    </source>
</reference>
<evidence type="ECO:0000313" key="9">
    <source>
        <dbReference type="Proteomes" id="UP001107558"/>
    </source>
</evidence>
<evidence type="ECO:0000256" key="2">
    <source>
        <dbReference type="ARBA" id="ARBA00022723"/>
    </source>
</evidence>
<name>A0A9J6C0D3_POLVA</name>
<keyword evidence="4" id="KW-0862">Zinc</keyword>
<evidence type="ECO:0000256" key="6">
    <source>
        <dbReference type="SAM" id="MobiDB-lite"/>
    </source>
</evidence>
<keyword evidence="3" id="KW-0863">Zinc-finger</keyword>
<dbReference type="OrthoDB" id="7764887at2759"/>
<gene>
    <name evidence="8" type="ORF">PVAND_005213</name>
</gene>
<evidence type="ECO:0000313" key="8">
    <source>
        <dbReference type="EMBL" id="KAG5675301.1"/>
    </source>
</evidence>
<evidence type="ECO:0000256" key="1">
    <source>
        <dbReference type="ARBA" id="ARBA00004123"/>
    </source>
</evidence>
<dbReference type="InterPro" id="IPR052035">
    <property type="entry name" value="ZnF_BED_domain_contain"/>
</dbReference>
<dbReference type="AlphaFoldDB" id="A0A9J6C0D3"/>
<comment type="caution">
    <text evidence="8">The sequence shown here is derived from an EMBL/GenBank/DDBJ whole genome shotgun (WGS) entry which is preliminary data.</text>
</comment>
<dbReference type="EMBL" id="JADBJN010000002">
    <property type="protein sequence ID" value="KAG5675301.1"/>
    <property type="molecule type" value="Genomic_DNA"/>
</dbReference>
<dbReference type="InterPro" id="IPR012337">
    <property type="entry name" value="RNaseH-like_sf"/>
</dbReference>
<dbReference type="GO" id="GO:0008270">
    <property type="term" value="F:zinc ion binding"/>
    <property type="evidence" value="ECO:0007669"/>
    <property type="project" value="UniProtKB-KW"/>
</dbReference>
<feature type="region of interest" description="Disordered" evidence="6">
    <location>
        <begin position="64"/>
        <end position="84"/>
    </location>
</feature>
<dbReference type="InterPro" id="IPR008906">
    <property type="entry name" value="HATC_C_dom"/>
</dbReference>